<dbReference type="GO" id="GO:0005737">
    <property type="term" value="C:cytoplasm"/>
    <property type="evidence" value="ECO:0007669"/>
    <property type="project" value="UniProtKB-ARBA"/>
</dbReference>
<keyword evidence="19" id="KW-0539">Nucleus</keyword>
<keyword evidence="18" id="KW-0804">Transcription</keyword>
<keyword evidence="23" id="KW-0489">Methyltransferase</keyword>
<evidence type="ECO:0000256" key="18">
    <source>
        <dbReference type="ARBA" id="ARBA00023163"/>
    </source>
</evidence>
<feature type="region of interest" description="Disordered" evidence="20">
    <location>
        <begin position="903"/>
        <end position="930"/>
    </location>
</feature>
<dbReference type="EMBL" id="JRES01001542">
    <property type="protein sequence ID" value="KNC22131.1"/>
    <property type="molecule type" value="Genomic_DNA"/>
</dbReference>
<dbReference type="GO" id="GO:0005694">
    <property type="term" value="C:chromosome"/>
    <property type="evidence" value="ECO:0007669"/>
    <property type="project" value="UniProtKB-SubCell"/>
</dbReference>
<dbReference type="PANTHER" id="PTHR10742:SF386">
    <property type="entry name" value="LYSINE-SPECIFIC HISTONE DEMETHYLASE 1A"/>
    <property type="match status" value="1"/>
</dbReference>
<gene>
    <name evidence="23" type="ORF">FF38_00679</name>
</gene>
<dbReference type="GO" id="GO:0005634">
    <property type="term" value="C:nucleus"/>
    <property type="evidence" value="ECO:0007669"/>
    <property type="project" value="UniProtKB-SubCell"/>
</dbReference>
<evidence type="ECO:0000256" key="4">
    <source>
        <dbReference type="ARBA" id="ARBA00004286"/>
    </source>
</evidence>
<keyword evidence="10 21" id="KW-0812">Transmembrane</keyword>
<evidence type="ECO:0000256" key="6">
    <source>
        <dbReference type="ARBA" id="ARBA00022454"/>
    </source>
</evidence>
<accession>A0A0L0BQ46</accession>
<proteinExistence type="inferred from homology"/>
<sequence length="1077" mass="118406">MSNSNTDTGDTFLSNELNQCTNETSPLTTAGAAATTHNESKGKLIIGNIEPIECVTLISDDSDTEPSPKRKSAAGAAAAGNLNSSGIKKCTGDEDSNDAQRTAEERRTSRRIKPRVDYTNKTTSTTSNANDEKPATPSSGNLGNNLLGSASTKSETKAKKSDSLKSPFAKEITDPREAAAAAAEAYKEILTGLEGAAFQSRLPFDKMTSNEAACFPDITKTGLVAQRVFLNIRNRLLQMWIENPKQQLILENAIKDMEPPFDSDPNLVKRIHSFLERHGFINFGIFKRLRPIPTKKLGKVIVIGAGISGLAAAQQLQQFGMDVIVLEARDRVGGRIATFRKNNYIADLGAMVVTGVWGNPMTILSKQVGMEMVPIRQACPLYGAGGKPVPKHKDDMVEREFNRLLESASYLSHQLDFNYAGNNPVSLGQALEWIIKLQEKAVKEKQVQHLTQLCEAQKAIIESQTKISEVLQRIDHLKQLHAKLLRTRPTRSGEADNTYIEHEFETRSTYYEWSKASKLYEELMKEDEILQNKLKELEANPPSDVYLSSKDRQILDWHFANLEFANATPLSNLSLKHWDQDDDFEFIGNHTTVRNGYSCVPIALTEGLDIRVNTAVKTIKYFPTGVEIVAENLKTNNSSVTYKADLVLCTLTLGVLKIATAKVQSQQMNTVKFEPPLPDWKQQAIQRLGFGNLNKVVLCFDRIFWDPNTNLFGHVGSTTASRGELFLFWSISSSPVLLALVAGQSAAIMENVSDDVIVGRCIAVLKCIFGNGSVPQPKETVVTRWRADPWARGSYSFVSVGSSGSDYDLLAAPVIPPNPNNPNPNQELDELPRLFFAGEHTIRNYPATVHGAFLSGLREAGRIADYYLGYPEGTPADIGYSVVEAANTASVGDTVDLVDIAHSSSDSSSKTSDEKSNPADSIDGDDRTPEEESSIITQINDMSTLSWSTRIKGFCICFVLGIVLSLLGSIALFLHRGLVVFAVFYTLGNIISMTSTCFLMGPFNQLKKMFSDTRLIATCIVIFSLIMTLIAAIVLHKPGLTLIFIIIQSLAMTWYSLSYIPYARDAVKKTVSACLDV</sequence>
<keyword evidence="24" id="KW-1185">Reference proteome</keyword>
<dbReference type="GO" id="GO:0012505">
    <property type="term" value="C:endomembrane system"/>
    <property type="evidence" value="ECO:0007669"/>
    <property type="project" value="UniProtKB-ARBA"/>
</dbReference>
<keyword evidence="8" id="KW-0597">Phosphoprotein</keyword>
<dbReference type="AlphaFoldDB" id="A0A0L0BQ46"/>
<dbReference type="GO" id="GO:0032259">
    <property type="term" value="P:methylation"/>
    <property type="evidence" value="ECO:0007669"/>
    <property type="project" value="UniProtKB-KW"/>
</dbReference>
<dbReference type="STRING" id="7375.A0A0L0BQ46"/>
<feature type="transmembrane region" description="Helical" evidence="21">
    <location>
        <begin position="953"/>
        <end position="974"/>
    </location>
</feature>
<comment type="similarity">
    <text evidence="5">Belongs to the flavin monoamine oxidase family.</text>
</comment>
<name>A0A0L0BQ46_LUCCU</name>
<dbReference type="SUPFAM" id="SSF54373">
    <property type="entry name" value="FAD-linked reductases, C-terminal domain"/>
    <property type="match status" value="1"/>
</dbReference>
<protein>
    <submittedName>
        <fullName evidence="23">Putative lysine-specific histone demethylase 1</fullName>
    </submittedName>
</protein>
<evidence type="ECO:0000256" key="10">
    <source>
        <dbReference type="ARBA" id="ARBA00022692"/>
    </source>
</evidence>
<dbReference type="GO" id="GO:0016192">
    <property type="term" value="P:vesicle-mediated transport"/>
    <property type="evidence" value="ECO:0007669"/>
    <property type="project" value="InterPro"/>
</dbReference>
<feature type="transmembrane region" description="Helical" evidence="21">
    <location>
        <begin position="1041"/>
        <end position="1060"/>
    </location>
</feature>
<organism evidence="23 24">
    <name type="scientific">Lucilia cuprina</name>
    <name type="common">Green bottle fly</name>
    <name type="synonym">Australian sheep blowfly</name>
    <dbReference type="NCBI Taxonomy" id="7375"/>
    <lineage>
        <taxon>Eukaryota</taxon>
        <taxon>Metazoa</taxon>
        <taxon>Ecdysozoa</taxon>
        <taxon>Arthropoda</taxon>
        <taxon>Hexapoda</taxon>
        <taxon>Insecta</taxon>
        <taxon>Pterygota</taxon>
        <taxon>Neoptera</taxon>
        <taxon>Endopterygota</taxon>
        <taxon>Diptera</taxon>
        <taxon>Brachycera</taxon>
        <taxon>Muscomorpha</taxon>
        <taxon>Oestroidea</taxon>
        <taxon>Calliphoridae</taxon>
        <taxon>Luciliinae</taxon>
        <taxon>Lucilia</taxon>
    </lineage>
</organism>
<dbReference type="InterPro" id="IPR036188">
    <property type="entry name" value="FAD/NAD-bd_sf"/>
</dbReference>
<dbReference type="FunFam" id="1.10.287.80:FF:000002">
    <property type="entry name" value="Lysine-specific histone demethylase 1A"/>
    <property type="match status" value="1"/>
</dbReference>
<feature type="transmembrane region" description="Helical" evidence="21">
    <location>
        <begin position="1015"/>
        <end position="1035"/>
    </location>
</feature>
<dbReference type="FunFam" id="3.90.660.10:FF:000001">
    <property type="entry name" value="Lysine-specific histone demethylase"/>
    <property type="match status" value="1"/>
</dbReference>
<keyword evidence="6" id="KW-0158">Chromosome</keyword>
<dbReference type="Gene3D" id="1.10.287.80">
    <property type="entry name" value="ATP synthase, gamma subunit, helix hairpin domain"/>
    <property type="match status" value="1"/>
</dbReference>
<evidence type="ECO:0000256" key="19">
    <source>
        <dbReference type="ARBA" id="ARBA00023242"/>
    </source>
</evidence>
<dbReference type="InterPro" id="IPR002937">
    <property type="entry name" value="Amino_oxidase"/>
</dbReference>
<dbReference type="Gene3D" id="3.90.660.10">
    <property type="match status" value="1"/>
</dbReference>
<dbReference type="GO" id="GO:0010468">
    <property type="term" value="P:regulation of gene expression"/>
    <property type="evidence" value="ECO:0007669"/>
    <property type="project" value="UniProtKB-ARBA"/>
</dbReference>
<keyword evidence="16" id="KW-0175">Coiled coil</keyword>
<keyword evidence="13 21" id="KW-1133">Transmembrane helix</keyword>
<feature type="compositionally biased region" description="Basic and acidic residues" evidence="20">
    <location>
        <begin position="154"/>
        <end position="163"/>
    </location>
</feature>
<reference evidence="23 24" key="1">
    <citation type="journal article" date="2015" name="Nat. Commun.">
        <title>Lucilia cuprina genome unlocks parasitic fly biology to underpin future interventions.</title>
        <authorList>
            <person name="Anstead C.A."/>
            <person name="Korhonen P.K."/>
            <person name="Young N.D."/>
            <person name="Hall R.S."/>
            <person name="Jex A.R."/>
            <person name="Murali S.C."/>
            <person name="Hughes D.S."/>
            <person name="Lee S.F."/>
            <person name="Perry T."/>
            <person name="Stroehlein A.J."/>
            <person name="Ansell B.R."/>
            <person name="Breugelmans B."/>
            <person name="Hofmann A."/>
            <person name="Qu J."/>
            <person name="Dugan S."/>
            <person name="Lee S.L."/>
            <person name="Chao H."/>
            <person name="Dinh H."/>
            <person name="Han Y."/>
            <person name="Doddapaneni H.V."/>
            <person name="Worley K.C."/>
            <person name="Muzny D.M."/>
            <person name="Ioannidis P."/>
            <person name="Waterhouse R.M."/>
            <person name="Zdobnov E.M."/>
            <person name="James P.J."/>
            <person name="Bagnall N.H."/>
            <person name="Kotze A.C."/>
            <person name="Gibbs R.A."/>
            <person name="Richards S."/>
            <person name="Batterham P."/>
            <person name="Gasser R.B."/>
        </authorList>
    </citation>
    <scope>NUCLEOTIDE SEQUENCE [LARGE SCALE GENOMIC DNA]</scope>
    <source>
        <strain evidence="23 24">LS</strain>
        <tissue evidence="23">Full body</tissue>
    </source>
</reference>
<dbReference type="GO" id="GO:0008168">
    <property type="term" value="F:methyltransferase activity"/>
    <property type="evidence" value="ECO:0007669"/>
    <property type="project" value="UniProtKB-KW"/>
</dbReference>
<dbReference type="FunFam" id="1.10.10.10:FF:000064">
    <property type="entry name" value="Lysine-specific histone demethylase 1A"/>
    <property type="match status" value="1"/>
</dbReference>
<dbReference type="InterPro" id="IPR036388">
    <property type="entry name" value="WH-like_DNA-bd_sf"/>
</dbReference>
<evidence type="ECO:0000256" key="9">
    <source>
        <dbReference type="ARBA" id="ARBA00022630"/>
    </source>
</evidence>
<dbReference type="Pfam" id="PF01593">
    <property type="entry name" value="Amino_oxidase"/>
    <property type="match status" value="1"/>
</dbReference>
<dbReference type="SUPFAM" id="SSF46689">
    <property type="entry name" value="Homeodomain-like"/>
    <property type="match status" value="1"/>
</dbReference>
<dbReference type="GO" id="GO:0140682">
    <property type="term" value="F:FAD-dependent H3K4me/H3K4me3 demethylase activity"/>
    <property type="evidence" value="ECO:0007669"/>
    <property type="project" value="UniProtKB-ARBA"/>
</dbReference>
<keyword evidence="14" id="KW-0560">Oxidoreductase</keyword>
<evidence type="ECO:0000256" key="1">
    <source>
        <dbReference type="ARBA" id="ARBA00001974"/>
    </source>
</evidence>
<dbReference type="Gene3D" id="1.10.10.10">
    <property type="entry name" value="Winged helix-like DNA-binding domain superfamily/Winged helix DNA-binding domain"/>
    <property type="match status" value="1"/>
</dbReference>
<evidence type="ECO:0000256" key="20">
    <source>
        <dbReference type="SAM" id="MobiDB-lite"/>
    </source>
</evidence>
<dbReference type="GO" id="GO:0050660">
    <property type="term" value="F:flavin adenine dinucleotide binding"/>
    <property type="evidence" value="ECO:0007669"/>
    <property type="project" value="TreeGrafter"/>
</dbReference>
<evidence type="ECO:0000256" key="7">
    <source>
        <dbReference type="ARBA" id="ARBA00022491"/>
    </source>
</evidence>
<dbReference type="Proteomes" id="UP000037069">
    <property type="component" value="Unassembled WGS sequence"/>
</dbReference>
<comment type="caution">
    <text evidence="23">The sequence shown here is derived from an EMBL/GenBank/DDBJ whole genome shotgun (WGS) entry which is preliminary data.</text>
</comment>
<dbReference type="PANTHER" id="PTHR10742">
    <property type="entry name" value="FLAVIN MONOAMINE OXIDASE"/>
    <property type="match status" value="1"/>
</dbReference>
<evidence type="ECO:0000259" key="22">
    <source>
        <dbReference type="PROSITE" id="PS50934"/>
    </source>
</evidence>
<dbReference type="GO" id="GO:0003723">
    <property type="term" value="F:RNA binding"/>
    <property type="evidence" value="ECO:0007669"/>
    <property type="project" value="UniProtKB-ARBA"/>
</dbReference>
<dbReference type="SUPFAM" id="SSF51905">
    <property type="entry name" value="FAD/NAD(P)-binding domain"/>
    <property type="match status" value="1"/>
</dbReference>
<evidence type="ECO:0000256" key="16">
    <source>
        <dbReference type="ARBA" id="ARBA00023054"/>
    </source>
</evidence>
<keyword evidence="12" id="KW-0156">Chromatin regulator</keyword>
<evidence type="ECO:0000313" key="23">
    <source>
        <dbReference type="EMBL" id="KNC22131.1"/>
    </source>
</evidence>
<evidence type="ECO:0000256" key="21">
    <source>
        <dbReference type="SAM" id="Phobius"/>
    </source>
</evidence>
<dbReference type="GO" id="GO:0016020">
    <property type="term" value="C:membrane"/>
    <property type="evidence" value="ECO:0007669"/>
    <property type="project" value="UniProtKB-SubCell"/>
</dbReference>
<feature type="region of interest" description="Disordered" evidence="20">
    <location>
        <begin position="59"/>
        <end position="173"/>
    </location>
</feature>
<dbReference type="GO" id="GO:0008284">
    <property type="term" value="P:positive regulation of cell population proliferation"/>
    <property type="evidence" value="ECO:0007669"/>
    <property type="project" value="UniProtKB-ARBA"/>
</dbReference>
<evidence type="ECO:0000256" key="3">
    <source>
        <dbReference type="ARBA" id="ARBA00004141"/>
    </source>
</evidence>
<evidence type="ECO:0000256" key="17">
    <source>
        <dbReference type="ARBA" id="ARBA00023136"/>
    </source>
</evidence>
<evidence type="ECO:0000313" key="24">
    <source>
        <dbReference type="Proteomes" id="UP000037069"/>
    </source>
</evidence>
<dbReference type="GO" id="GO:0003682">
    <property type="term" value="F:chromatin binding"/>
    <property type="evidence" value="ECO:0007669"/>
    <property type="project" value="TreeGrafter"/>
</dbReference>
<feature type="transmembrane region" description="Helical" evidence="21">
    <location>
        <begin position="980"/>
        <end position="1003"/>
    </location>
</feature>
<dbReference type="PROSITE" id="PS50934">
    <property type="entry name" value="SWIRM"/>
    <property type="match status" value="1"/>
</dbReference>
<keyword evidence="11" id="KW-0274">FAD</keyword>
<dbReference type="Pfam" id="PF04178">
    <property type="entry name" value="Got1"/>
    <property type="match status" value="1"/>
</dbReference>
<comment type="cofactor">
    <cofactor evidence="1">
        <name>FAD</name>
        <dbReference type="ChEBI" id="CHEBI:57692"/>
    </cofactor>
</comment>
<dbReference type="Gene3D" id="3.50.50.60">
    <property type="entry name" value="FAD/NAD(P)-binding domain"/>
    <property type="match status" value="2"/>
</dbReference>
<keyword evidence="23" id="KW-0808">Transferase</keyword>
<dbReference type="FunFam" id="3.50.50.60:FF:000029">
    <property type="entry name" value="Lysine-specific histone demethylase"/>
    <property type="match status" value="1"/>
</dbReference>
<dbReference type="Pfam" id="PF04433">
    <property type="entry name" value="SWIRM"/>
    <property type="match status" value="1"/>
</dbReference>
<evidence type="ECO:0000256" key="15">
    <source>
        <dbReference type="ARBA" id="ARBA00023015"/>
    </source>
</evidence>
<evidence type="ECO:0000256" key="8">
    <source>
        <dbReference type="ARBA" id="ARBA00022553"/>
    </source>
</evidence>
<dbReference type="InterPro" id="IPR007526">
    <property type="entry name" value="SWIRM"/>
</dbReference>
<comment type="subcellular location">
    <subcellularLocation>
        <location evidence="4">Chromosome</location>
    </subcellularLocation>
    <subcellularLocation>
        <location evidence="3">Membrane</location>
        <topology evidence="3">Multi-pass membrane protein</topology>
    </subcellularLocation>
    <subcellularLocation>
        <location evidence="2">Nucleus</location>
    </subcellularLocation>
</comment>
<keyword evidence="15" id="KW-0805">Transcription regulation</keyword>
<evidence type="ECO:0000256" key="13">
    <source>
        <dbReference type="ARBA" id="ARBA00022989"/>
    </source>
</evidence>
<dbReference type="InterPro" id="IPR009057">
    <property type="entry name" value="Homeodomain-like_sf"/>
</dbReference>
<keyword evidence="9" id="KW-0285">Flavoprotein</keyword>
<evidence type="ECO:0000256" key="14">
    <source>
        <dbReference type="ARBA" id="ARBA00023002"/>
    </source>
</evidence>
<dbReference type="InterPro" id="IPR050281">
    <property type="entry name" value="Flavin_monoamine_oxidase"/>
</dbReference>
<feature type="compositionally biased region" description="Low complexity" evidence="20">
    <location>
        <begin position="138"/>
        <end position="153"/>
    </location>
</feature>
<dbReference type="OrthoDB" id="9982100at2759"/>
<keyword evidence="7" id="KW-0678">Repressor</keyword>
<dbReference type="InterPro" id="IPR007305">
    <property type="entry name" value="Vesicle_transpt_Got1/SFT2"/>
</dbReference>
<evidence type="ECO:0000256" key="5">
    <source>
        <dbReference type="ARBA" id="ARBA00005995"/>
    </source>
</evidence>
<keyword evidence="17 21" id="KW-0472">Membrane</keyword>
<evidence type="ECO:0000256" key="12">
    <source>
        <dbReference type="ARBA" id="ARBA00022853"/>
    </source>
</evidence>
<feature type="compositionally biased region" description="Low complexity" evidence="20">
    <location>
        <begin position="119"/>
        <end position="128"/>
    </location>
</feature>
<evidence type="ECO:0000256" key="11">
    <source>
        <dbReference type="ARBA" id="ARBA00022827"/>
    </source>
</evidence>
<dbReference type="OMA" id="KTQWHVC"/>
<evidence type="ECO:0000256" key="2">
    <source>
        <dbReference type="ARBA" id="ARBA00004123"/>
    </source>
</evidence>
<feature type="domain" description="SWIRM" evidence="22">
    <location>
        <begin position="193"/>
        <end position="292"/>
    </location>
</feature>